<accession>A0A1W1YL59</accession>
<dbReference type="InterPro" id="IPR029045">
    <property type="entry name" value="ClpP/crotonase-like_dom_sf"/>
</dbReference>
<sequence length="276" mass="30171">MSEEKGEEKNNENRNPQQQQIVDMSSITSKNRRGVVHCLTIVGQIEGHQVLPPSNKTTKYEHVMPQLAAIEESDEIDGVLILLNTVGGDIEAGLGIAELIAGMKKPTVSLVLGGGHSIGVPLAVSAKQSFIAPSAAMTIHPVRLNGMVIGVPQTFNYFERIQERIVQFVTRNSRISKEEFTRLMLKTGELAADVGSVIYGEQAVELGLIDHVGSLSDALECLYGMIESSRKEHPRDSLLPEAGTAAENREAPHREKRRKSGKNVGETGEKSEEKRR</sequence>
<keyword evidence="2" id="KW-0645">Protease</keyword>
<dbReference type="GO" id="GO:0008233">
    <property type="term" value="F:peptidase activity"/>
    <property type="evidence" value="ECO:0007669"/>
    <property type="project" value="UniProtKB-KW"/>
</dbReference>
<gene>
    <name evidence="2" type="ORF">SAMN02745168_0499</name>
</gene>
<dbReference type="EMBL" id="FWXW01000001">
    <property type="protein sequence ID" value="SMC36970.1"/>
    <property type="molecule type" value="Genomic_DNA"/>
</dbReference>
<dbReference type="Pfam" id="PF00574">
    <property type="entry name" value="CLP_protease"/>
    <property type="match status" value="1"/>
</dbReference>
<feature type="region of interest" description="Disordered" evidence="1">
    <location>
        <begin position="231"/>
        <end position="276"/>
    </location>
</feature>
<feature type="compositionally biased region" description="Basic and acidic residues" evidence="1">
    <location>
        <begin position="1"/>
        <end position="12"/>
    </location>
</feature>
<evidence type="ECO:0000313" key="2">
    <source>
        <dbReference type="EMBL" id="SMC36970.1"/>
    </source>
</evidence>
<feature type="compositionally biased region" description="Polar residues" evidence="1">
    <location>
        <begin position="16"/>
        <end position="26"/>
    </location>
</feature>
<organism evidence="2 3">
    <name type="scientific">Papillibacter cinnamivorans DSM 12816</name>
    <dbReference type="NCBI Taxonomy" id="1122930"/>
    <lineage>
        <taxon>Bacteria</taxon>
        <taxon>Bacillati</taxon>
        <taxon>Bacillota</taxon>
        <taxon>Clostridia</taxon>
        <taxon>Eubacteriales</taxon>
        <taxon>Oscillospiraceae</taxon>
        <taxon>Papillibacter</taxon>
    </lineage>
</organism>
<dbReference type="GO" id="GO:0006508">
    <property type="term" value="P:proteolysis"/>
    <property type="evidence" value="ECO:0007669"/>
    <property type="project" value="UniProtKB-KW"/>
</dbReference>
<protein>
    <submittedName>
        <fullName evidence="2">ATP-dependent protease ClpP, protease subunit</fullName>
    </submittedName>
</protein>
<keyword evidence="2" id="KW-0378">Hydrolase</keyword>
<dbReference type="STRING" id="1122930.SAMN02745168_0499"/>
<dbReference type="Proteomes" id="UP000192790">
    <property type="component" value="Unassembled WGS sequence"/>
</dbReference>
<dbReference type="Gene3D" id="3.90.226.10">
    <property type="entry name" value="2-enoyl-CoA Hydratase, Chain A, domain 1"/>
    <property type="match status" value="1"/>
</dbReference>
<feature type="compositionally biased region" description="Basic and acidic residues" evidence="1">
    <location>
        <begin position="267"/>
        <end position="276"/>
    </location>
</feature>
<reference evidence="2 3" key="1">
    <citation type="submission" date="2017-04" db="EMBL/GenBank/DDBJ databases">
        <authorList>
            <person name="Afonso C.L."/>
            <person name="Miller P.J."/>
            <person name="Scott M.A."/>
            <person name="Spackman E."/>
            <person name="Goraichik I."/>
            <person name="Dimitrov K.M."/>
            <person name="Suarez D.L."/>
            <person name="Swayne D.E."/>
        </authorList>
    </citation>
    <scope>NUCLEOTIDE SEQUENCE [LARGE SCALE GENOMIC DNA]</scope>
    <source>
        <strain evidence="2 3">DSM 12816</strain>
    </source>
</reference>
<dbReference type="SUPFAM" id="SSF52096">
    <property type="entry name" value="ClpP/crotonase"/>
    <property type="match status" value="1"/>
</dbReference>
<dbReference type="InterPro" id="IPR023562">
    <property type="entry name" value="ClpP/TepA"/>
</dbReference>
<proteinExistence type="predicted"/>
<evidence type="ECO:0000256" key="1">
    <source>
        <dbReference type="SAM" id="MobiDB-lite"/>
    </source>
</evidence>
<keyword evidence="3" id="KW-1185">Reference proteome</keyword>
<name>A0A1W1YL59_9FIRM</name>
<evidence type="ECO:0000313" key="3">
    <source>
        <dbReference type="Proteomes" id="UP000192790"/>
    </source>
</evidence>
<feature type="region of interest" description="Disordered" evidence="1">
    <location>
        <begin position="1"/>
        <end position="26"/>
    </location>
</feature>
<dbReference type="AlphaFoldDB" id="A0A1W1YL59"/>